<dbReference type="CDD" id="cd14797">
    <property type="entry name" value="DUF302"/>
    <property type="match status" value="1"/>
</dbReference>
<proteinExistence type="predicted"/>
<protein>
    <recommendedName>
        <fullName evidence="1">DUF302 domain-containing protein</fullName>
    </recommendedName>
</protein>
<dbReference type="SUPFAM" id="SSF103247">
    <property type="entry name" value="TT1751-like"/>
    <property type="match status" value="1"/>
</dbReference>
<keyword evidence="3" id="KW-1185">Reference proteome</keyword>
<dbReference type="InterPro" id="IPR005180">
    <property type="entry name" value="DUF302"/>
</dbReference>
<dbReference type="GeneID" id="70244843"/>
<reference evidence="2" key="1">
    <citation type="submission" date="2021-12" db="EMBL/GenBank/DDBJ databases">
        <title>Convergent genome expansion in fungi linked to evolution of root-endophyte symbiosis.</title>
        <authorList>
            <consortium name="DOE Joint Genome Institute"/>
            <person name="Ke Y.-H."/>
            <person name="Bonito G."/>
            <person name="Liao H.-L."/>
            <person name="Looney B."/>
            <person name="Rojas-Flechas A."/>
            <person name="Nash J."/>
            <person name="Hameed K."/>
            <person name="Schadt C."/>
            <person name="Martin F."/>
            <person name="Crous P.W."/>
            <person name="Miettinen O."/>
            <person name="Magnuson J.K."/>
            <person name="Labbe J."/>
            <person name="Jacobson D."/>
            <person name="Doktycz M.J."/>
            <person name="Veneault-Fourrey C."/>
            <person name="Kuo A."/>
            <person name="Mondo S."/>
            <person name="Calhoun S."/>
            <person name="Riley R."/>
            <person name="Ohm R."/>
            <person name="LaButti K."/>
            <person name="Andreopoulos B."/>
            <person name="Pangilinan J."/>
            <person name="Nolan M."/>
            <person name="Tritt A."/>
            <person name="Clum A."/>
            <person name="Lipzen A."/>
            <person name="Daum C."/>
            <person name="Barry K."/>
            <person name="Grigoriev I.V."/>
            <person name="Vilgalys R."/>
        </authorList>
    </citation>
    <scope>NUCLEOTIDE SEQUENCE</scope>
    <source>
        <strain evidence="2">PMI_201</strain>
    </source>
</reference>
<evidence type="ECO:0000259" key="1">
    <source>
        <dbReference type="Pfam" id="PF03625"/>
    </source>
</evidence>
<comment type="caution">
    <text evidence="2">The sequence shown here is derived from an EMBL/GenBank/DDBJ whole genome shotgun (WGS) entry which is preliminary data.</text>
</comment>
<dbReference type="Pfam" id="PF03625">
    <property type="entry name" value="DUF302"/>
    <property type="match status" value="1"/>
</dbReference>
<accession>A0AAD4KI64</accession>
<evidence type="ECO:0000313" key="3">
    <source>
        <dbReference type="Proteomes" id="UP001201262"/>
    </source>
</evidence>
<dbReference type="EMBL" id="JAJTJA010000013">
    <property type="protein sequence ID" value="KAH8690874.1"/>
    <property type="molecule type" value="Genomic_DNA"/>
</dbReference>
<feature type="domain" description="DUF302" evidence="1">
    <location>
        <begin position="91"/>
        <end position="138"/>
    </location>
</feature>
<dbReference type="RefSeq" id="XP_046067070.1">
    <property type="nucleotide sequence ID" value="XM_046214556.1"/>
</dbReference>
<dbReference type="InterPro" id="IPR035923">
    <property type="entry name" value="TT1751-like_sf"/>
</dbReference>
<gene>
    <name evidence="2" type="ORF">BGW36DRAFT_364426</name>
</gene>
<name>A0AAD4KI64_9EURO</name>
<dbReference type="Gene3D" id="3.30.310.70">
    <property type="entry name" value="TT1751-like domain"/>
    <property type="match status" value="1"/>
</dbReference>
<organism evidence="2 3">
    <name type="scientific">Talaromyces proteolyticus</name>
    <dbReference type="NCBI Taxonomy" id="1131652"/>
    <lineage>
        <taxon>Eukaryota</taxon>
        <taxon>Fungi</taxon>
        <taxon>Dikarya</taxon>
        <taxon>Ascomycota</taxon>
        <taxon>Pezizomycotina</taxon>
        <taxon>Eurotiomycetes</taxon>
        <taxon>Eurotiomycetidae</taxon>
        <taxon>Eurotiales</taxon>
        <taxon>Trichocomaceae</taxon>
        <taxon>Talaromyces</taxon>
        <taxon>Talaromyces sect. Bacilispori</taxon>
    </lineage>
</organism>
<dbReference type="Proteomes" id="UP001201262">
    <property type="component" value="Unassembled WGS sequence"/>
</dbReference>
<sequence>MTVKQTHAFSGSRITFTTPTSFDTVTAKLNAEIESDAGFNQEDVTAAVRRGGKDAFVKLCLSRVGAFGFMKFASIDHSWVQLFGVARGLRIRRILLGNPLIAITMLRQDLDAGLFVPVEVLVKESPERRGTEVLYVLPSSLIAGVNTDDRLRNAARVLDEKLEALIRHITSPDPSKAKL</sequence>
<dbReference type="AlphaFoldDB" id="A0AAD4KI64"/>
<evidence type="ECO:0000313" key="2">
    <source>
        <dbReference type="EMBL" id="KAH8690874.1"/>
    </source>
</evidence>